<keyword evidence="1" id="KW-0472">Membrane</keyword>
<dbReference type="Pfam" id="PF09773">
    <property type="entry name" value="Meckelin"/>
    <property type="match status" value="1"/>
</dbReference>
<name>A0ABR1FHP1_AURAN</name>
<evidence type="ECO:0000313" key="3">
    <source>
        <dbReference type="Proteomes" id="UP001363151"/>
    </source>
</evidence>
<comment type="caution">
    <text evidence="2">The sequence shown here is derived from an EMBL/GenBank/DDBJ whole genome shotgun (WGS) entry which is preliminary data.</text>
</comment>
<sequence length="1097" mass="121906">MYVSSETTGQCASDAYFDTVTLACRDCSDMAADDATAAVLVGADFDAFGNARSCACPAGYAFVDGSAACSTDGACASVACAPCAEASYADGSACALCGDTTTGVDAATGDCGCADADAILVEVGHDGAYLESKACAACAAGRFAAWGDSWVAGAFYPGNPYACASCPDARMAWTGSACACAAGYDAVGEATVGARSCVLSSQRDELEDRADVDDAGLVVYDAIQTQKGGDAEGYDAFDSAVFHHMFVNSSTRCLYHDGTASADAACQTLANLCVMTGYRLDAEACEFPFEFGPGEFYEELRDERGDKHDEGAQESLPWLLYDADGETVRKDAGVQTPFAFTASARNRYHKLELRALAYALNGTFLGSEPFDADFFYCETQTPRTKFGGGANRGTKWTLFGHSWQEHFRCYLPSLVGRELVFYDLYVVDRDGDCENKAQDGDTRCLYPVPVLMKTLRDEDGNKPNRNGKSNNFDENVFSRRFSLFDATTAVPFDDDLNNPGELAGPTYVRYLVEAIVHVEVRNEKPSRIYTPHVELKFRERGLLKVGEDRKMREDKVEFYCYYYMDSSEFWRICDALFFVLLSLSGMCWIYYYSNWQAENYGGDVTSGFPQDEYMRAPAFVYFIKWVMLYCRLFVHIFFPFMFAMSSYILVFFKLQDTVYLLLPRENREDGKGYEYYPVRVMLVSLWAFQTANVLKVIYDQCSVDIFFVDWERPRSETLRHKVPVSIWRTLFVANEWNELQTVRRTNVTFILFLLGWLLVGEQLENAATAVPDLEDLADGHANMALRFASTTWWWCVLAFGQWLWNYFVWERFFGEPPAQSFLDLMTVAKVSVLVFDARFHGYYLHGDAPWAHADDTMDSISRHLLNEANAESIGRGLDGALPDIQTFQLWLTPAFRQAWTAVNSGAASAAAAGGGGGGAGARPASSRRRAVQSFFGGRGSSNALGAARATTVAAHKGRTGTMEQVGAFLRTFLTHGYADEHNLDWELRVPNVFERVSFYPPPQSVRLAGAKGKVIFQPDKPWFGGDNGWTSVTFLGHDYEFLIHEMLTFAVTDMWFRQTWLSILVVFLSHHGLRILRQVAGESNLSDRTLVDSRFLI</sequence>
<dbReference type="Proteomes" id="UP001363151">
    <property type="component" value="Unassembled WGS sequence"/>
</dbReference>
<organism evidence="2 3">
    <name type="scientific">Aureococcus anophagefferens</name>
    <name type="common">Harmful bloom alga</name>
    <dbReference type="NCBI Taxonomy" id="44056"/>
    <lineage>
        <taxon>Eukaryota</taxon>
        <taxon>Sar</taxon>
        <taxon>Stramenopiles</taxon>
        <taxon>Ochrophyta</taxon>
        <taxon>Pelagophyceae</taxon>
        <taxon>Pelagomonadales</taxon>
        <taxon>Pelagomonadaceae</taxon>
        <taxon>Aureococcus</taxon>
    </lineage>
</organism>
<keyword evidence="3" id="KW-1185">Reference proteome</keyword>
<evidence type="ECO:0000313" key="2">
    <source>
        <dbReference type="EMBL" id="KAK7230964.1"/>
    </source>
</evidence>
<feature type="transmembrane region" description="Helical" evidence="1">
    <location>
        <begin position="632"/>
        <end position="652"/>
    </location>
</feature>
<reference evidence="2 3" key="1">
    <citation type="submission" date="2024-03" db="EMBL/GenBank/DDBJ databases">
        <title>Aureococcus anophagefferens CCMP1851 and Kratosvirus quantuckense: Draft genome of a second virus-susceptible host strain in the model system.</title>
        <authorList>
            <person name="Chase E."/>
            <person name="Truchon A.R."/>
            <person name="Schepens W."/>
            <person name="Wilhelm S.W."/>
        </authorList>
    </citation>
    <scope>NUCLEOTIDE SEQUENCE [LARGE SCALE GENOMIC DNA]</scope>
    <source>
        <strain evidence="2 3">CCMP1851</strain>
    </source>
</reference>
<dbReference type="InterPro" id="IPR019170">
    <property type="entry name" value="Meckelin"/>
</dbReference>
<protein>
    <submittedName>
        <fullName evidence="2">Meckelin</fullName>
    </submittedName>
</protein>
<dbReference type="PANTHER" id="PTHR21274:SF0">
    <property type="entry name" value="MECKELIN"/>
    <property type="match status" value="1"/>
</dbReference>
<proteinExistence type="predicted"/>
<feature type="transmembrane region" description="Helical" evidence="1">
    <location>
        <begin position="569"/>
        <end position="591"/>
    </location>
</feature>
<gene>
    <name evidence="2" type="primary">TMEM67</name>
    <name evidence="2" type="ORF">SO694_00077183</name>
</gene>
<accession>A0ABR1FHP1</accession>
<dbReference type="EMBL" id="JBBJCI010000421">
    <property type="protein sequence ID" value="KAK7230964.1"/>
    <property type="molecule type" value="Genomic_DNA"/>
</dbReference>
<evidence type="ECO:0000256" key="1">
    <source>
        <dbReference type="SAM" id="Phobius"/>
    </source>
</evidence>
<keyword evidence="1" id="KW-1133">Transmembrane helix</keyword>
<dbReference type="PANTHER" id="PTHR21274">
    <property type="entry name" value="MECKELIN"/>
    <property type="match status" value="1"/>
</dbReference>
<keyword evidence="1" id="KW-0812">Transmembrane</keyword>